<dbReference type="WBParaSite" id="PS1159_v2.g6041.t1">
    <property type="protein sequence ID" value="PS1159_v2.g6041.t1"/>
    <property type="gene ID" value="PS1159_v2.g6041"/>
</dbReference>
<protein>
    <submittedName>
        <fullName evidence="2">Uncharacterized protein</fullName>
    </submittedName>
</protein>
<reference evidence="2" key="1">
    <citation type="submission" date="2022-11" db="UniProtKB">
        <authorList>
            <consortium name="WormBaseParasite"/>
        </authorList>
    </citation>
    <scope>IDENTIFICATION</scope>
</reference>
<proteinExistence type="predicted"/>
<dbReference type="Proteomes" id="UP000887580">
    <property type="component" value="Unplaced"/>
</dbReference>
<organism evidence="1 2">
    <name type="scientific">Panagrolaimus sp. PS1159</name>
    <dbReference type="NCBI Taxonomy" id="55785"/>
    <lineage>
        <taxon>Eukaryota</taxon>
        <taxon>Metazoa</taxon>
        <taxon>Ecdysozoa</taxon>
        <taxon>Nematoda</taxon>
        <taxon>Chromadorea</taxon>
        <taxon>Rhabditida</taxon>
        <taxon>Tylenchina</taxon>
        <taxon>Panagrolaimomorpha</taxon>
        <taxon>Panagrolaimoidea</taxon>
        <taxon>Panagrolaimidae</taxon>
        <taxon>Panagrolaimus</taxon>
    </lineage>
</organism>
<evidence type="ECO:0000313" key="1">
    <source>
        <dbReference type="Proteomes" id="UP000887580"/>
    </source>
</evidence>
<accession>A0AC35GK44</accession>
<name>A0AC35GK44_9BILA</name>
<evidence type="ECO:0000313" key="2">
    <source>
        <dbReference type="WBParaSite" id="PS1159_v2.g6041.t1"/>
    </source>
</evidence>
<sequence>MAMFHNEELGEFVPQNHNSINSLVLNNGKLIGKAYSKFDPITTEKAFGWELAAKDIQDAREHGTAFSGIVKEVEYHSDALYTAKFFFNLEHCGDANITAKIFWVKDFQPPFSIDHLSYYFVINNTAKLYGSTIPSSDMRYIVDHQGTLEIIADFTNFNPHVNYVAEDENYELPFENDYDNIELPFDIEG</sequence>